<dbReference type="HOGENOM" id="CLU_520777_0_0_1"/>
<dbReference type="PROSITE" id="PS50097">
    <property type="entry name" value="BTB"/>
    <property type="match status" value="1"/>
</dbReference>
<proteinExistence type="predicted"/>
<name>J4IBA7_9APHY</name>
<reference evidence="3 4" key="1">
    <citation type="journal article" date="2012" name="Appl. Environ. Microbiol.">
        <title>Short-read sequencing for genomic analysis of the brown rot fungus Fibroporia radiculosa.</title>
        <authorList>
            <person name="Tang J.D."/>
            <person name="Perkins A.D."/>
            <person name="Sonstegard T.S."/>
            <person name="Schroeder S.G."/>
            <person name="Burgess S.C."/>
            <person name="Diehl S.V."/>
        </authorList>
    </citation>
    <scope>NUCLEOTIDE SEQUENCE [LARGE SCALE GENOMIC DNA]</scope>
    <source>
        <strain evidence="3 4">TFFH 294</strain>
    </source>
</reference>
<protein>
    <recommendedName>
        <fullName evidence="2">BTB domain-containing protein</fullName>
    </recommendedName>
</protein>
<keyword evidence="4" id="KW-1185">Reference proteome</keyword>
<dbReference type="SMART" id="SM00225">
    <property type="entry name" value="BTB"/>
    <property type="match status" value="1"/>
</dbReference>
<feature type="compositionally biased region" description="Polar residues" evidence="1">
    <location>
        <begin position="1"/>
        <end position="14"/>
    </location>
</feature>
<dbReference type="SUPFAM" id="SSF54695">
    <property type="entry name" value="POZ domain"/>
    <property type="match status" value="1"/>
</dbReference>
<evidence type="ECO:0000313" key="3">
    <source>
        <dbReference type="EMBL" id="CCM04331.1"/>
    </source>
</evidence>
<organism evidence="3 4">
    <name type="scientific">Fibroporia radiculosa</name>
    <dbReference type="NCBI Taxonomy" id="599839"/>
    <lineage>
        <taxon>Eukaryota</taxon>
        <taxon>Fungi</taxon>
        <taxon>Dikarya</taxon>
        <taxon>Basidiomycota</taxon>
        <taxon>Agaricomycotina</taxon>
        <taxon>Agaricomycetes</taxon>
        <taxon>Polyporales</taxon>
        <taxon>Fibroporiaceae</taxon>
        <taxon>Fibroporia</taxon>
    </lineage>
</organism>
<dbReference type="CDD" id="cd18186">
    <property type="entry name" value="BTB_POZ_ZBTB_KLHL-like"/>
    <property type="match status" value="1"/>
</dbReference>
<dbReference type="Pfam" id="PF00651">
    <property type="entry name" value="BTB"/>
    <property type="match status" value="1"/>
</dbReference>
<evidence type="ECO:0000256" key="1">
    <source>
        <dbReference type="SAM" id="MobiDB-lite"/>
    </source>
</evidence>
<feature type="domain" description="BTB" evidence="2">
    <location>
        <begin position="63"/>
        <end position="142"/>
    </location>
</feature>
<gene>
    <name evidence="3" type="ORF">FIBRA_06502</name>
</gene>
<feature type="region of interest" description="Disordered" evidence="1">
    <location>
        <begin position="1"/>
        <end position="23"/>
    </location>
</feature>
<dbReference type="RefSeq" id="XP_012183614.1">
    <property type="nucleotide sequence ID" value="XM_012328224.1"/>
</dbReference>
<dbReference type="Gene3D" id="3.30.710.10">
    <property type="entry name" value="Potassium Channel Kv1.1, Chain A"/>
    <property type="match status" value="1"/>
</dbReference>
<dbReference type="EMBL" id="HE797150">
    <property type="protein sequence ID" value="CCM04331.1"/>
    <property type="molecule type" value="Genomic_DNA"/>
</dbReference>
<dbReference type="InterPro" id="IPR000210">
    <property type="entry name" value="BTB/POZ_dom"/>
</dbReference>
<feature type="compositionally biased region" description="Basic and acidic residues" evidence="1">
    <location>
        <begin position="332"/>
        <end position="353"/>
    </location>
</feature>
<evidence type="ECO:0000313" key="4">
    <source>
        <dbReference type="Proteomes" id="UP000006352"/>
    </source>
</evidence>
<sequence>MSQVLDPTFASLSSDSHDEPPEQRVIAEGPKLHAQNDMGPQSAHPDTLEPATVRSDRFYFEHESIYLCVTNEDKHQSVLYRIHRYFLERDSEVFRDMFLCAPGEKKREGLTEETAIFLPGVTTHEIESLLSFLYHGMYKMEVSLDNWVALLSISSRYLFKEIRPLAIQAIAAHNPPLDPVERIVLAVKHDIPSWLQPAYIALGLRGDPLSDAEGEKLGLRATLLIARARETMLRRQVPAPESVNAIFRFGSPCTDWRSPEGDPIIEQASRSPPDHSPREIKIHSTSFYIEDDLIFLSENTHSGPRARHAVQSPSILSQARLGVFPQYVDVPTGRREERGDHRGDSNPSTGRHDARDRMLAVFSIPRVRPPPYAYRGAPTPAMYERKFGRHDWIALLSISSRYLFDKIRQRAIEALTSQDPPLDPVERIILAIKHNVMQMLMPSYIELCVRETPLSDHEGERLGLFVAIRIARAREEVFRKCIGGAKPKAKNTRLSLNGSSGEPWGAEMQEVADIVQNIMFAPR</sequence>
<dbReference type="STRING" id="599839.J4IBA7"/>
<accession>J4IBA7</accession>
<dbReference type="InterPro" id="IPR011333">
    <property type="entry name" value="SKP1/BTB/POZ_sf"/>
</dbReference>
<dbReference type="OrthoDB" id="3223751at2759"/>
<evidence type="ECO:0000259" key="2">
    <source>
        <dbReference type="PROSITE" id="PS50097"/>
    </source>
</evidence>
<dbReference type="AlphaFoldDB" id="J4IBA7"/>
<dbReference type="InParanoid" id="J4IBA7"/>
<feature type="region of interest" description="Disordered" evidence="1">
    <location>
        <begin position="331"/>
        <end position="353"/>
    </location>
</feature>
<dbReference type="Proteomes" id="UP000006352">
    <property type="component" value="Unassembled WGS sequence"/>
</dbReference>
<dbReference type="GeneID" id="24099242"/>